<dbReference type="AlphaFoldDB" id="A1HM76"/>
<comment type="caution">
    <text evidence="1">The sequence shown here is derived from an EMBL/GenBank/DDBJ whole genome shotgun (WGS) entry which is preliminary data.</text>
</comment>
<organism evidence="1 2">
    <name type="scientific">Thermosinus carboxydivorans Nor1</name>
    <dbReference type="NCBI Taxonomy" id="401526"/>
    <lineage>
        <taxon>Bacteria</taxon>
        <taxon>Bacillati</taxon>
        <taxon>Bacillota</taxon>
        <taxon>Negativicutes</taxon>
        <taxon>Selenomonadales</taxon>
        <taxon>Sporomusaceae</taxon>
        <taxon>Thermosinus</taxon>
    </lineage>
</organism>
<keyword evidence="2" id="KW-1185">Reference proteome</keyword>
<protein>
    <submittedName>
        <fullName evidence="1">Uncharacterized protein</fullName>
    </submittedName>
</protein>
<evidence type="ECO:0000313" key="2">
    <source>
        <dbReference type="Proteomes" id="UP000005139"/>
    </source>
</evidence>
<dbReference type="OrthoDB" id="1683804at2"/>
<evidence type="ECO:0000313" key="1">
    <source>
        <dbReference type="EMBL" id="EAX48925.1"/>
    </source>
</evidence>
<proteinExistence type="predicted"/>
<reference evidence="1 2" key="1">
    <citation type="submission" date="2007-01" db="EMBL/GenBank/DDBJ databases">
        <title>Annotation of the draft genome assembly of Thermosinus carboxydivorans Nor1.</title>
        <authorList>
            <consortium name="US DOE Joint Genome Institute (JGI-ORNL)"/>
            <person name="Larimer F."/>
            <person name="Land M."/>
            <person name="Hauser L."/>
        </authorList>
    </citation>
    <scope>NUCLEOTIDE SEQUENCE [LARGE SCALE GENOMIC DNA]</scope>
    <source>
        <strain evidence="1 2">Nor1</strain>
    </source>
</reference>
<name>A1HM76_9FIRM</name>
<dbReference type="EMBL" id="AAWL01000001">
    <property type="protein sequence ID" value="EAX48925.1"/>
    <property type="molecule type" value="Genomic_DNA"/>
</dbReference>
<reference evidence="1 2" key="2">
    <citation type="submission" date="2007-01" db="EMBL/GenBank/DDBJ databases">
        <title>Sequencing of the draft genome and assembly of Thermosinus carboxydivorans Nor1.</title>
        <authorList>
            <consortium name="US DOE Joint Genome Institute (JGI-PGF)"/>
            <person name="Copeland A."/>
            <person name="Lucas S."/>
            <person name="Lapidus A."/>
            <person name="Barry K."/>
            <person name="Glavina del Rio T."/>
            <person name="Dalin E."/>
            <person name="Tice H."/>
            <person name="Bruce D."/>
            <person name="Pitluck S."/>
            <person name="Richardson P."/>
        </authorList>
    </citation>
    <scope>NUCLEOTIDE SEQUENCE [LARGE SCALE GENOMIC DNA]</scope>
    <source>
        <strain evidence="1 2">Nor1</strain>
    </source>
</reference>
<accession>A1HM76</accession>
<dbReference type="RefSeq" id="WP_007288132.1">
    <property type="nucleotide sequence ID" value="NZ_AAWL01000001.1"/>
</dbReference>
<dbReference type="eggNOG" id="ENOG5033160">
    <property type="taxonomic scope" value="Bacteria"/>
</dbReference>
<sequence length="192" mass="20454">MHRYPPPDAIAAILPEYTTSGDRTVILTTDGAAHPTNARVRTVLVRLARSLAADLTALRQASARATGRDILQPLPLAPGLVLFPVKVRTPRVAKDTCTGYLNLRAVTAVRENKAGPFPATVALLGGASIPVLWTAKAVHKQLGYARLAAAYSPRAAGLAAQEAAATYAPELLPIAKKLVEVICDIMRLRQQH</sequence>
<dbReference type="Proteomes" id="UP000005139">
    <property type="component" value="Unassembled WGS sequence"/>
</dbReference>
<gene>
    <name evidence="1" type="ORF">TcarDRAFT_2614</name>
</gene>